<gene>
    <name evidence="3" type="ORF">LPB303_14320</name>
</gene>
<keyword evidence="1" id="KW-0732">Signal</keyword>
<evidence type="ECO:0000313" key="4">
    <source>
        <dbReference type="Proteomes" id="UP000076923"/>
    </source>
</evidence>
<dbReference type="InterPro" id="IPR005184">
    <property type="entry name" value="DUF306_Meta_HslJ"/>
</dbReference>
<feature type="chain" id="PRO_5008049681" description="DUF306 domain-containing protein" evidence="1">
    <location>
        <begin position="21"/>
        <end position="149"/>
    </location>
</feature>
<dbReference type="PANTHER" id="PTHR35535:SF1">
    <property type="entry name" value="HEAT SHOCK PROTEIN HSLJ"/>
    <property type="match status" value="1"/>
</dbReference>
<reference evidence="3 4" key="1">
    <citation type="submission" date="2016-02" db="EMBL/GenBank/DDBJ databases">
        <title>Draft genome sequence of Polaribacter atrinae KACC17473.</title>
        <authorList>
            <person name="Shin S.-K."/>
            <person name="Yi H."/>
        </authorList>
    </citation>
    <scope>NUCLEOTIDE SEQUENCE [LARGE SCALE GENOMIC DNA]</scope>
    <source>
        <strain evidence="3 4">KACC 17473</strain>
    </source>
</reference>
<comment type="caution">
    <text evidence="3">The sequence shown here is derived from an EMBL/GenBank/DDBJ whole genome shotgun (WGS) entry which is preliminary data.</text>
</comment>
<dbReference type="OrthoDB" id="880459at2"/>
<dbReference type="EMBL" id="LVWE01000058">
    <property type="protein sequence ID" value="OAD42818.1"/>
    <property type="molecule type" value="Genomic_DNA"/>
</dbReference>
<feature type="domain" description="DUF306" evidence="2">
    <location>
        <begin position="33"/>
        <end position="143"/>
    </location>
</feature>
<accession>A0A176T4H6</accession>
<organism evidence="3 4">
    <name type="scientific">Polaribacter atrinae</name>
    <dbReference type="NCBI Taxonomy" id="1333662"/>
    <lineage>
        <taxon>Bacteria</taxon>
        <taxon>Pseudomonadati</taxon>
        <taxon>Bacteroidota</taxon>
        <taxon>Flavobacteriia</taxon>
        <taxon>Flavobacteriales</taxon>
        <taxon>Flavobacteriaceae</taxon>
    </lineage>
</organism>
<sequence length="149" mass="16830">MKTKLIIVFTLIAMVTISCNSENKKNNDTLANSITEKYWKLKTLQGQEVIITDNQDHEIFITLHTDENRISGFAGCNSISGEYILKEGNRIQFKNMLTTLKMCPETVVNESQLLKAFELADNYTINDNILSLNVGKRAPLAVFEAIKTK</sequence>
<dbReference type="InterPro" id="IPR053147">
    <property type="entry name" value="Hsp_HslJ-like"/>
</dbReference>
<proteinExistence type="predicted"/>
<dbReference type="PROSITE" id="PS51257">
    <property type="entry name" value="PROKAR_LIPOPROTEIN"/>
    <property type="match status" value="1"/>
</dbReference>
<evidence type="ECO:0000259" key="2">
    <source>
        <dbReference type="Pfam" id="PF03724"/>
    </source>
</evidence>
<dbReference type="STRING" id="1333662.LPB303_14320"/>
<dbReference type="AlphaFoldDB" id="A0A176T4H6"/>
<protein>
    <recommendedName>
        <fullName evidence="2">DUF306 domain-containing protein</fullName>
    </recommendedName>
</protein>
<evidence type="ECO:0000313" key="3">
    <source>
        <dbReference type="EMBL" id="OAD42818.1"/>
    </source>
</evidence>
<dbReference type="RefSeq" id="WP_068451632.1">
    <property type="nucleotide sequence ID" value="NZ_CANKUV010000009.1"/>
</dbReference>
<dbReference type="Pfam" id="PF03724">
    <property type="entry name" value="META"/>
    <property type="match status" value="1"/>
</dbReference>
<dbReference type="InterPro" id="IPR038670">
    <property type="entry name" value="HslJ-like_sf"/>
</dbReference>
<dbReference type="PANTHER" id="PTHR35535">
    <property type="entry name" value="HEAT SHOCK PROTEIN HSLJ"/>
    <property type="match status" value="1"/>
</dbReference>
<evidence type="ECO:0000256" key="1">
    <source>
        <dbReference type="SAM" id="SignalP"/>
    </source>
</evidence>
<dbReference type="Gene3D" id="2.40.128.270">
    <property type="match status" value="1"/>
</dbReference>
<name>A0A176T4H6_9FLAO</name>
<dbReference type="Proteomes" id="UP000076923">
    <property type="component" value="Unassembled WGS sequence"/>
</dbReference>
<keyword evidence="4" id="KW-1185">Reference proteome</keyword>
<feature type="signal peptide" evidence="1">
    <location>
        <begin position="1"/>
        <end position="20"/>
    </location>
</feature>